<gene>
    <name evidence="1" type="ORF">CI088_12125</name>
</gene>
<evidence type="ECO:0000313" key="2">
    <source>
        <dbReference type="Proteomes" id="UP000249828"/>
    </source>
</evidence>
<dbReference type="InterPro" id="IPR011256">
    <property type="entry name" value="Reg_factor_effector_dom_sf"/>
</dbReference>
<dbReference type="RefSeq" id="WP_111248386.1">
    <property type="nucleotide sequence ID" value="NZ_PIEU01000105.1"/>
</dbReference>
<dbReference type="EMBL" id="PIEU01000105">
    <property type="protein sequence ID" value="PZL71488.1"/>
    <property type="molecule type" value="Genomic_DNA"/>
</dbReference>
<accession>A0A2W3YU81</accession>
<proteinExistence type="predicted"/>
<dbReference type="AlphaFoldDB" id="A0A2W3YU81"/>
<dbReference type="InterPro" id="IPR031664">
    <property type="entry name" value="DUF5085"/>
</dbReference>
<dbReference type="Pfam" id="PF16895">
    <property type="entry name" value="DUF5085"/>
    <property type="match status" value="1"/>
</dbReference>
<evidence type="ECO:0000313" key="1">
    <source>
        <dbReference type="EMBL" id="PZL71488.1"/>
    </source>
</evidence>
<protein>
    <submittedName>
        <fullName evidence="1">DUF5085 domain-containing protein</fullName>
    </submittedName>
</protein>
<name>A0A2W3YU81_9ENTE</name>
<reference evidence="1 2" key="1">
    <citation type="submission" date="2017-11" db="EMBL/GenBank/DDBJ databases">
        <title>Draft genome sequence of Enterococcus plantarum TRW2 strain isolated from lettuce.</title>
        <authorList>
            <person name="Kim E.B."/>
            <person name="Marco M.L."/>
            <person name="Williams T.R."/>
            <person name="You I.H."/>
        </authorList>
    </citation>
    <scope>NUCLEOTIDE SEQUENCE [LARGE SCALE GENOMIC DNA]</scope>
    <source>
        <strain evidence="1 2">TRW2</strain>
    </source>
</reference>
<dbReference type="Gene3D" id="3.20.80.10">
    <property type="entry name" value="Regulatory factor, effector binding domain"/>
    <property type="match status" value="1"/>
</dbReference>
<dbReference type="Proteomes" id="UP000249828">
    <property type="component" value="Unassembled WGS sequence"/>
</dbReference>
<comment type="caution">
    <text evidence="1">The sequence shown here is derived from an EMBL/GenBank/DDBJ whole genome shotgun (WGS) entry which is preliminary data.</text>
</comment>
<sequence length="153" mass="17902">MRLLPKVFTVEKIGFQNVVSKRTKFYYSEMEKHYQDFVSGITAEGYSLKGPYFYSINNVPTDEMIDIEMFFPIIEDTFEIKGYQFSSYFEINQLVKTIIVGDFDIKTEQAYAELLATLEENNLNVATPFYHVFPKNGSEYVNLYLGYYTDSSR</sequence>
<organism evidence="1 2">
    <name type="scientific">Enterococcus plantarum</name>
    <dbReference type="NCBI Taxonomy" id="1077675"/>
    <lineage>
        <taxon>Bacteria</taxon>
        <taxon>Bacillati</taxon>
        <taxon>Bacillota</taxon>
        <taxon>Bacilli</taxon>
        <taxon>Lactobacillales</taxon>
        <taxon>Enterococcaceae</taxon>
        <taxon>Enterococcus</taxon>
    </lineage>
</organism>
<keyword evidence="2" id="KW-1185">Reference proteome</keyword>